<dbReference type="EMBL" id="ADVR01000139">
    <property type="protein sequence ID" value="EFO78989.1"/>
    <property type="molecule type" value="Genomic_DNA"/>
</dbReference>
<accession>E1IIJ9</accession>
<dbReference type="AlphaFoldDB" id="E1IIJ9"/>
<organism evidence="1 2">
    <name type="scientific">Oscillochloris trichoides DG-6</name>
    <dbReference type="NCBI Taxonomy" id="765420"/>
    <lineage>
        <taxon>Bacteria</taxon>
        <taxon>Bacillati</taxon>
        <taxon>Chloroflexota</taxon>
        <taxon>Chloroflexia</taxon>
        <taxon>Chloroflexales</taxon>
        <taxon>Chloroflexineae</taxon>
        <taxon>Oscillochloridaceae</taxon>
        <taxon>Oscillochloris</taxon>
    </lineage>
</organism>
<keyword evidence="2" id="KW-1185">Reference proteome</keyword>
<sequence length="247" mass="26361">MAIFEVIDPVLGATTPPGPWVMRPAPPVSFSVAAAPEEAGPVWRVNLPADLQAAQVVLDDAGRSLHAQEVALSSATARLQRLARGGASFSTRMPAPEAELLGLMMEARAAESGAASFGLRESAMAGWQEAEERFQAFANQIQTTLTTYAVVETTIEQVLIGRSRVDLSGGIQSLFRDDFQPDEIELHRKTLSVALASRAALLRTFITVLRGATIVATMFSSPVGAISALPAAWKFVDQLLDDMRATA</sequence>
<dbReference type="OrthoDB" id="155421at2"/>
<name>E1IIJ9_9CHLR</name>
<evidence type="ECO:0000313" key="1">
    <source>
        <dbReference type="EMBL" id="EFO78989.1"/>
    </source>
</evidence>
<dbReference type="HOGENOM" id="CLU_1123658_0_0_0"/>
<evidence type="ECO:0000313" key="2">
    <source>
        <dbReference type="Proteomes" id="UP000054010"/>
    </source>
</evidence>
<gene>
    <name evidence="1" type="ORF">OSCT_3150</name>
</gene>
<dbReference type="Proteomes" id="UP000054010">
    <property type="component" value="Unassembled WGS sequence"/>
</dbReference>
<reference evidence="1 2" key="1">
    <citation type="journal article" date="2011" name="J. Bacteriol.">
        <title>Draft genome sequence of the anoxygenic filamentous phototrophic bacterium Oscillochloris trichoides subsp. DG-6.</title>
        <authorList>
            <person name="Kuznetsov B.B."/>
            <person name="Ivanovsky R.N."/>
            <person name="Keppen O.I."/>
            <person name="Sukhacheva M.V."/>
            <person name="Bumazhkin B.K."/>
            <person name="Patutina E.O."/>
            <person name="Beletsky A.V."/>
            <person name="Mardanov A.V."/>
            <person name="Baslerov R.V."/>
            <person name="Panteleeva A.N."/>
            <person name="Kolganova T.V."/>
            <person name="Ravin N.V."/>
            <person name="Skryabin K.G."/>
        </authorList>
    </citation>
    <scope>NUCLEOTIDE SEQUENCE [LARGE SCALE GENOMIC DNA]</scope>
    <source>
        <strain evidence="1 2">DG-6</strain>
    </source>
</reference>
<comment type="caution">
    <text evidence="1">The sequence shown here is derived from an EMBL/GenBank/DDBJ whole genome shotgun (WGS) entry which is preliminary data.</text>
</comment>
<protein>
    <submittedName>
        <fullName evidence="1">Uncharacterized protein</fullName>
    </submittedName>
</protein>
<dbReference type="STRING" id="765420.OSCT_3150"/>
<proteinExistence type="predicted"/>